<protein>
    <submittedName>
        <fullName evidence="7">MFS transporter</fullName>
    </submittedName>
</protein>
<organism evidence="7 8">
    <name type="scientific">Undibacterium jejuense</name>
    <dbReference type="NCBI Taxonomy" id="1344949"/>
    <lineage>
        <taxon>Bacteria</taxon>
        <taxon>Pseudomonadati</taxon>
        <taxon>Pseudomonadota</taxon>
        <taxon>Betaproteobacteria</taxon>
        <taxon>Burkholderiales</taxon>
        <taxon>Oxalobacteraceae</taxon>
        <taxon>Undibacterium</taxon>
    </lineage>
</organism>
<feature type="transmembrane region" description="Helical" evidence="5">
    <location>
        <begin position="328"/>
        <end position="349"/>
    </location>
</feature>
<evidence type="ECO:0000313" key="8">
    <source>
        <dbReference type="Proteomes" id="UP000634011"/>
    </source>
</evidence>
<dbReference type="EMBL" id="JACOFV010000001">
    <property type="protein sequence ID" value="MBC3860931.1"/>
    <property type="molecule type" value="Genomic_DNA"/>
</dbReference>
<feature type="transmembrane region" description="Helical" evidence="5">
    <location>
        <begin position="304"/>
        <end position="322"/>
    </location>
</feature>
<keyword evidence="8" id="KW-1185">Reference proteome</keyword>
<feature type="transmembrane region" description="Helical" evidence="5">
    <location>
        <begin position="239"/>
        <end position="264"/>
    </location>
</feature>
<dbReference type="GO" id="GO:0005886">
    <property type="term" value="C:plasma membrane"/>
    <property type="evidence" value="ECO:0007669"/>
    <property type="project" value="TreeGrafter"/>
</dbReference>
<dbReference type="PANTHER" id="PTHR43129:SF1">
    <property type="entry name" value="FOSMIDOMYCIN RESISTANCE PROTEIN"/>
    <property type="match status" value="1"/>
</dbReference>
<reference evidence="7" key="1">
    <citation type="submission" date="2020-08" db="EMBL/GenBank/DDBJ databases">
        <title>Novel species isolated from subtropical streams in China.</title>
        <authorList>
            <person name="Lu H."/>
        </authorList>
    </citation>
    <scope>NUCLEOTIDE SEQUENCE</scope>
    <source>
        <strain evidence="7">KACC 12607</strain>
    </source>
</reference>
<evidence type="ECO:0000256" key="2">
    <source>
        <dbReference type="ARBA" id="ARBA00022692"/>
    </source>
</evidence>
<evidence type="ECO:0000313" key="7">
    <source>
        <dbReference type="EMBL" id="MBC3860931.1"/>
    </source>
</evidence>
<dbReference type="Gene3D" id="1.20.1250.20">
    <property type="entry name" value="MFS general substrate transporter like domains"/>
    <property type="match status" value="1"/>
</dbReference>
<evidence type="ECO:0000256" key="5">
    <source>
        <dbReference type="SAM" id="Phobius"/>
    </source>
</evidence>
<evidence type="ECO:0000256" key="4">
    <source>
        <dbReference type="ARBA" id="ARBA00023136"/>
    </source>
</evidence>
<dbReference type="AlphaFoldDB" id="A0A923HJP6"/>
<name>A0A923HJP6_9BURK</name>
<comment type="subcellular location">
    <subcellularLocation>
        <location evidence="1">Membrane</location>
        <topology evidence="1">Multi-pass membrane protein</topology>
    </subcellularLocation>
</comment>
<proteinExistence type="predicted"/>
<evidence type="ECO:0000259" key="6">
    <source>
        <dbReference type="PROSITE" id="PS50850"/>
    </source>
</evidence>
<keyword evidence="3 5" id="KW-1133">Transmembrane helix</keyword>
<accession>A0A923HJP6</accession>
<feature type="domain" description="Major facilitator superfamily (MFS) profile" evidence="6">
    <location>
        <begin position="27"/>
        <end position="415"/>
    </location>
</feature>
<dbReference type="GO" id="GO:0022857">
    <property type="term" value="F:transmembrane transporter activity"/>
    <property type="evidence" value="ECO:0007669"/>
    <property type="project" value="InterPro"/>
</dbReference>
<dbReference type="Pfam" id="PF07690">
    <property type="entry name" value="MFS_1"/>
    <property type="match status" value="2"/>
</dbReference>
<feature type="transmembrane region" description="Helical" evidence="5">
    <location>
        <begin position="155"/>
        <end position="179"/>
    </location>
</feature>
<keyword evidence="2 5" id="KW-0812">Transmembrane</keyword>
<dbReference type="InterPro" id="IPR011701">
    <property type="entry name" value="MFS"/>
</dbReference>
<dbReference type="PROSITE" id="PS00216">
    <property type="entry name" value="SUGAR_TRANSPORT_1"/>
    <property type="match status" value="1"/>
</dbReference>
<dbReference type="Proteomes" id="UP000634011">
    <property type="component" value="Unassembled WGS sequence"/>
</dbReference>
<dbReference type="PANTHER" id="PTHR43129">
    <property type="entry name" value="FOSMIDOMYCIN RESISTANCE PROTEIN"/>
    <property type="match status" value="1"/>
</dbReference>
<feature type="transmembrane region" description="Helical" evidence="5">
    <location>
        <begin position="58"/>
        <end position="79"/>
    </location>
</feature>
<dbReference type="PROSITE" id="PS50850">
    <property type="entry name" value="MFS"/>
    <property type="match status" value="1"/>
</dbReference>
<sequence length="416" mass="44012">MNTKTSITTEQHAAVLSKSDRKQQQQSLIAASTAHAVHDGMTDLVYVLLPIWQSQFGISYAIAGLMRGIYAGCMAGFQIQASKFSEKYGRKTLLVGGTALAGIAYIIAGQTATLIGLIAALALAGIGASTQHPLASSLVADAYDEDKLRSRSALATYNFAGDIGKMALPAAVGVALTWWSWRQSAGFVGLFGIAVALWLVWAIREKPHSQTSTGIESKVESQPERVVTVKTYASYSAGFHALLATGVVDTATRMGFLTFLPFVLKDKGATTATIGLALSLLFVGGAAGKLVCGYLGRRIGMLKTVWFTEILTAIVILCILNLPLTIALMTLPIIGLALNGTSSVLYGSVPELVDASDRTRAFALFYTGTIGGGALSPICFGWLGDHTNIVLAMQCVAAFVCLTLPLAWIVNRELPK</sequence>
<dbReference type="RefSeq" id="WP_186910842.1">
    <property type="nucleotide sequence ID" value="NZ_JACOFV010000001.1"/>
</dbReference>
<evidence type="ECO:0000256" key="1">
    <source>
        <dbReference type="ARBA" id="ARBA00004141"/>
    </source>
</evidence>
<dbReference type="InterPro" id="IPR005829">
    <property type="entry name" value="Sugar_transporter_CS"/>
</dbReference>
<comment type="caution">
    <text evidence="7">The sequence shown here is derived from an EMBL/GenBank/DDBJ whole genome shotgun (WGS) entry which is preliminary data.</text>
</comment>
<dbReference type="SUPFAM" id="SSF103473">
    <property type="entry name" value="MFS general substrate transporter"/>
    <property type="match status" value="1"/>
</dbReference>
<feature type="transmembrane region" description="Helical" evidence="5">
    <location>
        <begin position="185"/>
        <end position="203"/>
    </location>
</feature>
<feature type="transmembrane region" description="Helical" evidence="5">
    <location>
        <begin position="361"/>
        <end position="383"/>
    </location>
</feature>
<gene>
    <name evidence="7" type="ORF">H8K32_02370</name>
</gene>
<dbReference type="InterPro" id="IPR036259">
    <property type="entry name" value="MFS_trans_sf"/>
</dbReference>
<dbReference type="InterPro" id="IPR020846">
    <property type="entry name" value="MFS_dom"/>
</dbReference>
<evidence type="ECO:0000256" key="3">
    <source>
        <dbReference type="ARBA" id="ARBA00022989"/>
    </source>
</evidence>
<keyword evidence="4 5" id="KW-0472">Membrane</keyword>
<feature type="transmembrane region" description="Helical" evidence="5">
    <location>
        <begin position="270"/>
        <end position="292"/>
    </location>
</feature>
<feature type="transmembrane region" description="Helical" evidence="5">
    <location>
        <begin position="389"/>
        <end position="410"/>
    </location>
</feature>